<comment type="caution">
    <text evidence="5">The sequence shown here is derived from an EMBL/GenBank/DDBJ whole genome shotgun (WGS) entry which is preliminary data.</text>
</comment>
<dbReference type="EMBL" id="JAYMYR010000007">
    <property type="protein sequence ID" value="KAK7352617.1"/>
    <property type="molecule type" value="Genomic_DNA"/>
</dbReference>
<dbReference type="AlphaFoldDB" id="A0AAN9MDT2"/>
<accession>A0AAN9MDT2</accession>
<protein>
    <recommendedName>
        <fullName evidence="4">PGG domain-containing protein</fullName>
    </recommendedName>
</protein>
<dbReference type="InterPro" id="IPR036770">
    <property type="entry name" value="Ankyrin_rpt-contain_sf"/>
</dbReference>
<keyword evidence="2" id="KW-0040">ANK repeat</keyword>
<proteinExistence type="predicted"/>
<sequence length="455" mass="51294">MNNSLLAAAQVGDIDLLYKLIQMQPYVLEHTGFMPFVDTPLHVAAAAGHASFATEVMRLKPSFAWKLNQCGLSPMHLALQNKHHRMVCRFVEINKDLVRIKGREGLTPLHIATQTGRTDLVVKFLSACPDSIEDVTVRSETALHIAVKHNQFQVLEVLVGWLQRNCQRHAENREKRILNWQDEAGNTILHLSVLKVLPQAVKLLIDSKIDINAKNFEESTALDIVEINQTEAHSAEIRDMLVRGGALRGFSVATTTLVEELRTKITFNERIAISVTRLRKRISNDTRNALLVVAILFATNTYEAVRSPPGGVYQGDGSAMTSKKISTSFQHSEYAATQENIGKVVMKMQIFNWFWSFNTCSCYLSILMICFLMPRGRISVFVTLPLSIFSGCYVFSMLVISPSFRLNTATVVLPCVFTLFYCWGSSIYIRLAKKLKMYAHKSKDTFKFVGGNRWL</sequence>
<dbReference type="GO" id="GO:0005886">
    <property type="term" value="C:plasma membrane"/>
    <property type="evidence" value="ECO:0007669"/>
    <property type="project" value="UniProtKB-SubCell"/>
</dbReference>
<name>A0AAN9MDT2_PHACN</name>
<keyword evidence="3" id="KW-1133">Transmembrane helix</keyword>
<evidence type="ECO:0000256" key="3">
    <source>
        <dbReference type="SAM" id="Phobius"/>
    </source>
</evidence>
<dbReference type="PRINTS" id="PR01415">
    <property type="entry name" value="ANKYRIN"/>
</dbReference>
<dbReference type="PANTHER" id="PTHR24128:SF24">
    <property type="entry name" value="ANKYRIN REPEAT PROTEIN"/>
    <property type="match status" value="1"/>
</dbReference>
<evidence type="ECO:0000256" key="1">
    <source>
        <dbReference type="ARBA" id="ARBA00004413"/>
    </source>
</evidence>
<dbReference type="Proteomes" id="UP001374584">
    <property type="component" value="Unassembled WGS sequence"/>
</dbReference>
<reference evidence="5 6" key="1">
    <citation type="submission" date="2024-01" db="EMBL/GenBank/DDBJ databases">
        <title>The genomes of 5 underutilized Papilionoideae crops provide insights into root nodulation and disease resistanc.</title>
        <authorList>
            <person name="Jiang F."/>
        </authorList>
    </citation>
    <scope>NUCLEOTIDE SEQUENCE [LARGE SCALE GENOMIC DNA]</scope>
    <source>
        <strain evidence="5">JINMINGXINNONG_FW02</strain>
        <tissue evidence="5">Leaves</tissue>
    </source>
</reference>
<dbReference type="PROSITE" id="PS50297">
    <property type="entry name" value="ANK_REP_REGION"/>
    <property type="match status" value="1"/>
</dbReference>
<feature type="transmembrane region" description="Helical" evidence="3">
    <location>
        <begin position="353"/>
        <end position="373"/>
    </location>
</feature>
<dbReference type="InterPro" id="IPR026961">
    <property type="entry name" value="PGG_dom"/>
</dbReference>
<dbReference type="PANTHER" id="PTHR24128">
    <property type="entry name" value="HOMEOBOX PROTEIN WARIAI"/>
    <property type="match status" value="1"/>
</dbReference>
<dbReference type="PROSITE" id="PS50088">
    <property type="entry name" value="ANK_REPEAT"/>
    <property type="match status" value="2"/>
</dbReference>
<dbReference type="SMART" id="SM00248">
    <property type="entry name" value="ANK"/>
    <property type="match status" value="5"/>
</dbReference>
<dbReference type="Pfam" id="PF13857">
    <property type="entry name" value="Ank_5"/>
    <property type="match status" value="1"/>
</dbReference>
<comment type="subcellular location">
    <subcellularLocation>
        <location evidence="1">Cell membrane</location>
        <topology evidence="1">Peripheral membrane protein</topology>
        <orientation evidence="1">Cytoplasmic side</orientation>
    </subcellularLocation>
</comment>
<evidence type="ECO:0000256" key="2">
    <source>
        <dbReference type="PROSITE-ProRule" id="PRU00023"/>
    </source>
</evidence>
<organism evidence="5 6">
    <name type="scientific">Phaseolus coccineus</name>
    <name type="common">Scarlet runner bean</name>
    <name type="synonym">Phaseolus multiflorus</name>
    <dbReference type="NCBI Taxonomy" id="3886"/>
    <lineage>
        <taxon>Eukaryota</taxon>
        <taxon>Viridiplantae</taxon>
        <taxon>Streptophyta</taxon>
        <taxon>Embryophyta</taxon>
        <taxon>Tracheophyta</taxon>
        <taxon>Spermatophyta</taxon>
        <taxon>Magnoliopsida</taxon>
        <taxon>eudicotyledons</taxon>
        <taxon>Gunneridae</taxon>
        <taxon>Pentapetalae</taxon>
        <taxon>rosids</taxon>
        <taxon>fabids</taxon>
        <taxon>Fabales</taxon>
        <taxon>Fabaceae</taxon>
        <taxon>Papilionoideae</taxon>
        <taxon>50 kb inversion clade</taxon>
        <taxon>NPAAA clade</taxon>
        <taxon>indigoferoid/millettioid clade</taxon>
        <taxon>Phaseoleae</taxon>
        <taxon>Phaseolus</taxon>
    </lineage>
</organism>
<feature type="transmembrane region" description="Helical" evidence="3">
    <location>
        <begin position="411"/>
        <end position="431"/>
    </location>
</feature>
<evidence type="ECO:0000259" key="4">
    <source>
        <dbReference type="Pfam" id="PF13962"/>
    </source>
</evidence>
<keyword evidence="3" id="KW-0812">Transmembrane</keyword>
<keyword evidence="6" id="KW-1185">Reference proteome</keyword>
<evidence type="ECO:0000313" key="5">
    <source>
        <dbReference type="EMBL" id="KAK7352617.1"/>
    </source>
</evidence>
<dbReference type="Pfam" id="PF12796">
    <property type="entry name" value="Ank_2"/>
    <property type="match status" value="2"/>
</dbReference>
<feature type="domain" description="PGG" evidence="4">
    <location>
        <begin position="284"/>
        <end position="404"/>
    </location>
</feature>
<feature type="transmembrane region" description="Helical" evidence="3">
    <location>
        <begin position="380"/>
        <end position="399"/>
    </location>
</feature>
<dbReference type="SUPFAM" id="SSF48403">
    <property type="entry name" value="Ankyrin repeat"/>
    <property type="match status" value="1"/>
</dbReference>
<feature type="repeat" description="ANK" evidence="2">
    <location>
        <begin position="104"/>
        <end position="125"/>
    </location>
</feature>
<evidence type="ECO:0000313" key="6">
    <source>
        <dbReference type="Proteomes" id="UP001374584"/>
    </source>
</evidence>
<dbReference type="Gene3D" id="1.25.40.20">
    <property type="entry name" value="Ankyrin repeat-containing domain"/>
    <property type="match status" value="1"/>
</dbReference>
<feature type="repeat" description="ANK" evidence="2">
    <location>
        <begin position="184"/>
        <end position="216"/>
    </location>
</feature>
<dbReference type="Pfam" id="PF13962">
    <property type="entry name" value="PGG"/>
    <property type="match status" value="1"/>
</dbReference>
<keyword evidence="3" id="KW-0472">Membrane</keyword>
<dbReference type="InterPro" id="IPR002110">
    <property type="entry name" value="Ankyrin_rpt"/>
</dbReference>
<gene>
    <name evidence="5" type="ORF">VNO80_18041</name>
</gene>